<dbReference type="InterPro" id="IPR011053">
    <property type="entry name" value="Single_hybrid_motif"/>
</dbReference>
<accession>A0A6G0XY10</accession>
<evidence type="ECO:0008006" key="3">
    <source>
        <dbReference type="Google" id="ProtNLM"/>
    </source>
</evidence>
<dbReference type="InterPro" id="IPR029068">
    <property type="entry name" value="Glyas_Bleomycin-R_OHBP_Dase"/>
</dbReference>
<dbReference type="EMBL" id="VJMJ01000002">
    <property type="protein sequence ID" value="KAF0745476.1"/>
    <property type="molecule type" value="Genomic_DNA"/>
</dbReference>
<proteinExistence type="predicted"/>
<sequence>MLVFQGLVLVARRQTLRHGLQAVARRTLTVVPMARVSPSMTSGRITAWKKSVGDYVDCYDLLYEFDVNGLTDIDQEENVTTKMELECCDVGYLAVIIDPIEPSTCPRPVPGGTPVALLTDTIDELHQVQEQYKQNGLEILQGSEDIMSWHAYLRDPRRNDNSCCS</sequence>
<dbReference type="Gene3D" id="2.40.50.100">
    <property type="match status" value="1"/>
</dbReference>
<evidence type="ECO:0000313" key="2">
    <source>
        <dbReference type="Proteomes" id="UP000481153"/>
    </source>
</evidence>
<dbReference type="SUPFAM" id="SSF54593">
    <property type="entry name" value="Glyoxalase/Bleomycin resistance protein/Dihydroxybiphenyl dioxygenase"/>
    <property type="match status" value="1"/>
</dbReference>
<reference evidence="1 2" key="1">
    <citation type="submission" date="2019-07" db="EMBL/GenBank/DDBJ databases">
        <title>Genomics analysis of Aphanomyces spp. identifies a new class of oomycete effector associated with host adaptation.</title>
        <authorList>
            <person name="Gaulin E."/>
        </authorList>
    </citation>
    <scope>NUCLEOTIDE SEQUENCE [LARGE SCALE GENOMIC DNA]</scope>
    <source>
        <strain evidence="1 2">ATCC 201684</strain>
    </source>
</reference>
<organism evidence="1 2">
    <name type="scientific">Aphanomyces euteiches</name>
    <dbReference type="NCBI Taxonomy" id="100861"/>
    <lineage>
        <taxon>Eukaryota</taxon>
        <taxon>Sar</taxon>
        <taxon>Stramenopiles</taxon>
        <taxon>Oomycota</taxon>
        <taxon>Saprolegniomycetes</taxon>
        <taxon>Saprolegniales</taxon>
        <taxon>Verrucalvaceae</taxon>
        <taxon>Aphanomyces</taxon>
    </lineage>
</organism>
<keyword evidence="2" id="KW-1185">Reference proteome</keyword>
<dbReference type="SUPFAM" id="SSF51230">
    <property type="entry name" value="Single hybrid motif"/>
    <property type="match status" value="1"/>
</dbReference>
<dbReference type="Proteomes" id="UP000481153">
    <property type="component" value="Unassembled WGS sequence"/>
</dbReference>
<protein>
    <recommendedName>
        <fullName evidence="3">Lipoyl-binding domain-containing protein</fullName>
    </recommendedName>
</protein>
<evidence type="ECO:0000313" key="1">
    <source>
        <dbReference type="EMBL" id="KAF0745476.1"/>
    </source>
</evidence>
<comment type="caution">
    <text evidence="1">The sequence shown here is derived from an EMBL/GenBank/DDBJ whole genome shotgun (WGS) entry which is preliminary data.</text>
</comment>
<dbReference type="AlphaFoldDB" id="A0A6G0XY10"/>
<name>A0A6G0XY10_9STRA</name>
<dbReference type="VEuPathDB" id="FungiDB:AeMF1_002333"/>
<gene>
    <name evidence="1" type="ORF">Ae201684_000490</name>
</gene>